<name>R0LSF6_ANAPL</name>
<sequence>HGLLVPSLIKLNALCPEHYGDRNVQRNIISITEPFILSVPKGPDPEITKPSHLIRLSLWALEERLLL</sequence>
<keyword evidence="2" id="KW-1185">Reference proteome</keyword>
<feature type="non-terminal residue" evidence="1">
    <location>
        <position position="67"/>
    </location>
</feature>
<reference evidence="2" key="1">
    <citation type="journal article" date="2013" name="Nat. Genet.">
        <title>The duck genome and transcriptome provide insight into an avian influenza virus reservoir species.</title>
        <authorList>
            <person name="Huang Y."/>
            <person name="Li Y."/>
            <person name="Burt D.W."/>
            <person name="Chen H."/>
            <person name="Zhang Y."/>
            <person name="Qian W."/>
            <person name="Kim H."/>
            <person name="Gan S."/>
            <person name="Zhao Y."/>
            <person name="Li J."/>
            <person name="Yi K."/>
            <person name="Feng H."/>
            <person name="Zhu P."/>
            <person name="Li B."/>
            <person name="Liu Q."/>
            <person name="Fairley S."/>
            <person name="Magor K.E."/>
            <person name="Du Z."/>
            <person name="Hu X."/>
            <person name="Goodman L."/>
            <person name="Tafer H."/>
            <person name="Vignal A."/>
            <person name="Lee T."/>
            <person name="Kim K.W."/>
            <person name="Sheng Z."/>
            <person name="An Y."/>
            <person name="Searle S."/>
            <person name="Herrero J."/>
            <person name="Groenen M.A."/>
            <person name="Crooijmans R.P."/>
            <person name="Faraut T."/>
            <person name="Cai Q."/>
            <person name="Webster R.G."/>
            <person name="Aldridge J.R."/>
            <person name="Warren W.C."/>
            <person name="Bartschat S."/>
            <person name="Kehr S."/>
            <person name="Marz M."/>
            <person name="Stadler P.F."/>
            <person name="Smith J."/>
            <person name="Kraus R.H."/>
            <person name="Zhao Y."/>
            <person name="Ren L."/>
            <person name="Fei J."/>
            <person name="Morisson M."/>
            <person name="Kaiser P."/>
            <person name="Griffin D.K."/>
            <person name="Rao M."/>
            <person name="Pitel F."/>
            <person name="Wang J."/>
            <person name="Li N."/>
        </authorList>
    </citation>
    <scope>NUCLEOTIDE SEQUENCE [LARGE SCALE GENOMIC DNA]</scope>
</reference>
<evidence type="ECO:0000313" key="2">
    <source>
        <dbReference type="Proteomes" id="UP000296049"/>
    </source>
</evidence>
<evidence type="ECO:0000313" key="1">
    <source>
        <dbReference type="EMBL" id="EOB08679.1"/>
    </source>
</evidence>
<organism evidence="1 2">
    <name type="scientific">Anas platyrhynchos</name>
    <name type="common">Mallard</name>
    <name type="synonym">Anas boschas</name>
    <dbReference type="NCBI Taxonomy" id="8839"/>
    <lineage>
        <taxon>Eukaryota</taxon>
        <taxon>Metazoa</taxon>
        <taxon>Chordata</taxon>
        <taxon>Craniata</taxon>
        <taxon>Vertebrata</taxon>
        <taxon>Euteleostomi</taxon>
        <taxon>Archelosauria</taxon>
        <taxon>Archosauria</taxon>
        <taxon>Dinosauria</taxon>
        <taxon>Saurischia</taxon>
        <taxon>Theropoda</taxon>
        <taxon>Coelurosauria</taxon>
        <taxon>Aves</taxon>
        <taxon>Neognathae</taxon>
        <taxon>Galloanserae</taxon>
        <taxon>Anseriformes</taxon>
        <taxon>Anatidae</taxon>
        <taxon>Anatinae</taxon>
        <taxon>Anas</taxon>
    </lineage>
</organism>
<gene>
    <name evidence="1" type="ORF">Anapl_01857</name>
</gene>
<proteinExistence type="predicted"/>
<dbReference type="Proteomes" id="UP000296049">
    <property type="component" value="Unassembled WGS sequence"/>
</dbReference>
<dbReference type="AlphaFoldDB" id="R0LSF6"/>
<dbReference type="EMBL" id="KB742432">
    <property type="protein sequence ID" value="EOB08679.1"/>
    <property type="molecule type" value="Genomic_DNA"/>
</dbReference>
<protein>
    <submittedName>
        <fullName evidence="1">Uncharacterized protein</fullName>
    </submittedName>
</protein>
<feature type="non-terminal residue" evidence="1">
    <location>
        <position position="1"/>
    </location>
</feature>
<accession>R0LSF6</accession>